<evidence type="ECO:0000313" key="2">
    <source>
        <dbReference type="EMBL" id="OMD48463.1"/>
    </source>
</evidence>
<reference evidence="2 3" key="1">
    <citation type="submission" date="2016-10" db="EMBL/GenBank/DDBJ databases">
        <title>Paenibacillus species isolates.</title>
        <authorList>
            <person name="Beno S.M."/>
        </authorList>
    </citation>
    <scope>NUCLEOTIDE SEQUENCE [LARGE SCALE GENOMIC DNA]</scope>
    <source>
        <strain evidence="2 3">FSL H7-0744</strain>
    </source>
</reference>
<proteinExistence type="predicted"/>
<evidence type="ECO:0000313" key="3">
    <source>
        <dbReference type="Proteomes" id="UP000187412"/>
    </source>
</evidence>
<accession>A0ABX3HD98</accession>
<evidence type="ECO:0008006" key="4">
    <source>
        <dbReference type="Google" id="ProtNLM"/>
    </source>
</evidence>
<evidence type="ECO:0000256" key="1">
    <source>
        <dbReference type="ARBA" id="ARBA00023251"/>
    </source>
</evidence>
<name>A0ABX3HD98_PAEBO</name>
<dbReference type="SUPFAM" id="SSF54593">
    <property type="entry name" value="Glyoxalase/Bleomycin resistance protein/Dihydroxybiphenyl dioxygenase"/>
    <property type="match status" value="1"/>
</dbReference>
<dbReference type="Proteomes" id="UP000187412">
    <property type="component" value="Unassembled WGS sequence"/>
</dbReference>
<protein>
    <recommendedName>
        <fullName evidence="4">VOC family protein</fullName>
    </recommendedName>
</protein>
<organism evidence="2 3">
    <name type="scientific">Paenibacillus borealis</name>
    <dbReference type="NCBI Taxonomy" id="160799"/>
    <lineage>
        <taxon>Bacteria</taxon>
        <taxon>Bacillati</taxon>
        <taxon>Bacillota</taxon>
        <taxon>Bacilli</taxon>
        <taxon>Bacillales</taxon>
        <taxon>Paenibacillaceae</taxon>
        <taxon>Paenibacillus</taxon>
    </lineage>
</organism>
<dbReference type="Gene3D" id="3.10.180.10">
    <property type="entry name" value="2,3-Dihydroxybiphenyl 1,2-Dioxygenase, domain 1"/>
    <property type="match status" value="1"/>
</dbReference>
<keyword evidence="1" id="KW-0046">Antibiotic resistance</keyword>
<keyword evidence="3" id="KW-1185">Reference proteome</keyword>
<dbReference type="EMBL" id="MPTB01000012">
    <property type="protein sequence ID" value="OMD48463.1"/>
    <property type="molecule type" value="Genomic_DNA"/>
</dbReference>
<gene>
    <name evidence="2" type="ORF">BSK56_11740</name>
</gene>
<sequence length="237" mass="26527">MSNGTTIPIFPCSAIDEQLNFYQALGFEITYRQAKPNLYACVRHRIAELHFFVLKKLEPANSYSICYVNVPDVDAVYNEFCGNLKKAYHKVPSKGLPRITKVNNLAEDRRFNLIDPAGNRLIIGQKHASSMPTEQEPPSRFATAFETAYQLAYAKDKPADAAKVLDLVFSKDEEATLTLQYKAFVLRADIAASMDEIELMSSFIEKVDSLSLTGAELEEVVEATARLDELKAKQPPI</sequence>
<comment type="caution">
    <text evidence="2">The sequence shown here is derived from an EMBL/GenBank/DDBJ whole genome shotgun (WGS) entry which is preliminary data.</text>
</comment>
<dbReference type="InterPro" id="IPR029068">
    <property type="entry name" value="Glyas_Bleomycin-R_OHBP_Dase"/>
</dbReference>
<dbReference type="InterPro" id="IPR000335">
    <property type="entry name" value="Bleomycin-R"/>
</dbReference>
<dbReference type="CDD" id="cd08349">
    <property type="entry name" value="BLMA_like"/>
    <property type="match status" value="1"/>
</dbReference>